<dbReference type="InterPro" id="IPR050131">
    <property type="entry name" value="Peptidase_S8_subtilisin-like"/>
</dbReference>
<keyword evidence="4 9" id="KW-0645">Protease</keyword>
<evidence type="ECO:0000259" key="13">
    <source>
        <dbReference type="Pfam" id="PF02225"/>
    </source>
</evidence>
<protein>
    <recommendedName>
        <fullName evidence="16">Peptidase S8/S53 domain-containing protein</fullName>
    </recommendedName>
</protein>
<dbReference type="InterPro" id="IPR022398">
    <property type="entry name" value="Peptidase_S8_His-AS"/>
</dbReference>
<dbReference type="PROSITE" id="PS00137">
    <property type="entry name" value="SUBTILASE_HIS"/>
    <property type="match status" value="1"/>
</dbReference>
<dbReference type="OrthoDB" id="206201at2759"/>
<dbReference type="PRINTS" id="PR00723">
    <property type="entry name" value="SUBTILISIN"/>
</dbReference>
<keyword evidence="15" id="KW-1185">Reference proteome</keyword>
<dbReference type="PANTHER" id="PTHR43806">
    <property type="entry name" value="PEPTIDASE S8"/>
    <property type="match status" value="1"/>
</dbReference>
<keyword evidence="5 11" id="KW-0732">Signal</keyword>
<feature type="active site" description="Charge relay system" evidence="8 9">
    <location>
        <position position="242"/>
    </location>
</feature>
<dbReference type="InParanoid" id="A0A163J3M0"/>
<dbReference type="Proteomes" id="UP000078561">
    <property type="component" value="Unassembled WGS sequence"/>
</dbReference>
<reference evidence="14" key="1">
    <citation type="submission" date="2016-04" db="EMBL/GenBank/DDBJ databases">
        <authorList>
            <person name="Evans L.H."/>
            <person name="Alamgir A."/>
            <person name="Owens N."/>
            <person name="Weber N.D."/>
            <person name="Virtaneva K."/>
            <person name="Barbian K."/>
            <person name="Babar A."/>
            <person name="Rosenke K."/>
        </authorList>
    </citation>
    <scope>NUCLEOTIDE SEQUENCE [LARGE SCALE GENOMIC DNA]</scope>
    <source>
        <strain evidence="14">CBS 101.48</strain>
    </source>
</reference>
<keyword evidence="7 9" id="KW-0720">Serine protease</keyword>
<dbReference type="InterPro" id="IPR046450">
    <property type="entry name" value="PA_dom_sf"/>
</dbReference>
<dbReference type="AlphaFoldDB" id="A0A163J3M0"/>
<dbReference type="InterPro" id="IPR023828">
    <property type="entry name" value="Peptidase_S8_Ser-AS"/>
</dbReference>
<organism evidence="14">
    <name type="scientific">Absidia glauca</name>
    <name type="common">Pin mould</name>
    <dbReference type="NCBI Taxonomy" id="4829"/>
    <lineage>
        <taxon>Eukaryota</taxon>
        <taxon>Fungi</taxon>
        <taxon>Fungi incertae sedis</taxon>
        <taxon>Mucoromycota</taxon>
        <taxon>Mucoromycotina</taxon>
        <taxon>Mucoromycetes</taxon>
        <taxon>Mucorales</taxon>
        <taxon>Cunninghamellaceae</taxon>
        <taxon>Absidia</taxon>
    </lineage>
</organism>
<dbReference type="SUPFAM" id="SSF52743">
    <property type="entry name" value="Subtilisin-like"/>
    <property type="match status" value="1"/>
</dbReference>
<dbReference type="InterPro" id="IPR000209">
    <property type="entry name" value="Peptidase_S8/S53_dom"/>
</dbReference>
<feature type="active site" description="Charge relay system" evidence="8 9">
    <location>
        <position position="620"/>
    </location>
</feature>
<feature type="chain" id="PRO_5007843231" description="Peptidase S8/S53 domain-containing protein" evidence="11">
    <location>
        <begin position="22"/>
        <end position="739"/>
    </location>
</feature>
<dbReference type="Pfam" id="PF02225">
    <property type="entry name" value="PA"/>
    <property type="match status" value="1"/>
</dbReference>
<proteinExistence type="inferred from homology"/>
<dbReference type="InterPro" id="IPR003137">
    <property type="entry name" value="PA_domain"/>
</dbReference>
<evidence type="ECO:0000256" key="1">
    <source>
        <dbReference type="ARBA" id="ARBA00011073"/>
    </source>
</evidence>
<dbReference type="Gene3D" id="3.40.50.200">
    <property type="entry name" value="Peptidase S8/S53 domain"/>
    <property type="match status" value="1"/>
</dbReference>
<evidence type="ECO:0000256" key="8">
    <source>
        <dbReference type="PIRSR" id="PIRSR615500-1"/>
    </source>
</evidence>
<dbReference type="Gene3D" id="3.50.30.30">
    <property type="match status" value="1"/>
</dbReference>
<dbReference type="InterPro" id="IPR023827">
    <property type="entry name" value="Peptidase_S8_Asp-AS"/>
</dbReference>
<evidence type="ECO:0000259" key="12">
    <source>
        <dbReference type="Pfam" id="PF00082"/>
    </source>
</evidence>
<dbReference type="STRING" id="4829.A0A163J3M0"/>
<keyword evidence="6 9" id="KW-0378">Hydrolase</keyword>
<evidence type="ECO:0000256" key="6">
    <source>
        <dbReference type="ARBA" id="ARBA00022801"/>
    </source>
</evidence>
<name>A0A163J3M0_ABSGL</name>
<evidence type="ECO:0000256" key="4">
    <source>
        <dbReference type="ARBA" id="ARBA00022670"/>
    </source>
</evidence>
<dbReference type="CDD" id="cd07489">
    <property type="entry name" value="Peptidases_S8_5"/>
    <property type="match status" value="1"/>
</dbReference>
<dbReference type="GO" id="GO:0004252">
    <property type="term" value="F:serine-type endopeptidase activity"/>
    <property type="evidence" value="ECO:0007669"/>
    <property type="project" value="UniProtKB-UniRule"/>
</dbReference>
<accession>A0A163J3M0</accession>
<evidence type="ECO:0000256" key="10">
    <source>
        <dbReference type="RuleBase" id="RU003355"/>
    </source>
</evidence>
<feature type="signal peptide" evidence="11">
    <location>
        <begin position="1"/>
        <end position="21"/>
    </location>
</feature>
<gene>
    <name evidence="14" type="primary">ABSGL_02410.1 scaffold 3452</name>
</gene>
<evidence type="ECO:0000256" key="9">
    <source>
        <dbReference type="PROSITE-ProRule" id="PRU01240"/>
    </source>
</evidence>
<evidence type="ECO:0000256" key="3">
    <source>
        <dbReference type="ARBA" id="ARBA00022525"/>
    </source>
</evidence>
<dbReference type="SUPFAM" id="SSF52025">
    <property type="entry name" value="PA domain"/>
    <property type="match status" value="1"/>
</dbReference>
<evidence type="ECO:0000256" key="5">
    <source>
        <dbReference type="ARBA" id="ARBA00022729"/>
    </source>
</evidence>
<sequence length="739" mass="80349">MMGFQSLLWVYLLLYSVVTLASPNDAQAHINRQKHHESTQKSMGQRYTVQFQSPPSNKADAQADQKAFLDYLHQHHINVTVRYKFTDIMNGMSVQLVPMQPSSSSMDMDDLDLINDMINSDGDIVFGGEEQRNRTMAGNQTEMLAQRRPAIFLAQTLKSCPYIHRYWPGKRYSRPNVIRSSLPPLKPTFNDGSASMADEGEDEDLYIDPGTPNMNFAHALTGVDKAKHASLTGKGIKIGILDSGVDYKHPSLGGCFGENCLIRYGYDLVGDSYGDSTNLNPDSDPRDLCDGHGTHVAGILAANDTIKGFEGVAPGVTLGVWRIFGCRGDTDDDIILAAADMAANAGMDVINLSLGGGVSAWGEDALAVALSNLADRGIIVVVAHGNEGRDGIARTPSPAIGEHVLAVGSVDNANKLGNLLRVYHKGYELGSYEYTLTRGSQFVLDGTDTEFTTLVPRRRMKATSEATETNETGCDPIMQDVVNKVVLVKRGGCDFGQKAMQVQNAGGAGILIYNTQMDEEPVTIDLHRYSRVRIPVASLNGQDGLSLLRHYYGASDTKQMTMKFISEVMPIKNVGLMSVFSTWGPDPELHVKPDIAGVGGHMYSTFPMEMGAYTTMSGTSMATPYISGCIALLMEATGKKSPESVVRHLLNYAKPVYSSDGLNLESMAKQGSGLVQIYDSIMASTNVYPYKIPLNDTAHFHSSTELTIENTSNSTKKFYQLNHLPALAVSGKSIMEKTA</sequence>
<dbReference type="EMBL" id="LT551507">
    <property type="protein sequence ID" value="SAL96952.1"/>
    <property type="molecule type" value="Genomic_DNA"/>
</dbReference>
<evidence type="ECO:0000256" key="7">
    <source>
        <dbReference type="ARBA" id="ARBA00022825"/>
    </source>
</evidence>
<feature type="domain" description="PA" evidence="13">
    <location>
        <begin position="470"/>
        <end position="547"/>
    </location>
</feature>
<feature type="active site" description="Charge relay system" evidence="8 9">
    <location>
        <position position="292"/>
    </location>
</feature>
<dbReference type="OMA" id="NDAQAHI"/>
<evidence type="ECO:0008006" key="16">
    <source>
        <dbReference type="Google" id="ProtNLM"/>
    </source>
</evidence>
<dbReference type="GO" id="GO:0005615">
    <property type="term" value="C:extracellular space"/>
    <property type="evidence" value="ECO:0007669"/>
    <property type="project" value="TreeGrafter"/>
</dbReference>
<dbReference type="InterPro" id="IPR015500">
    <property type="entry name" value="Peptidase_S8_subtilisin-rel"/>
</dbReference>
<comment type="similarity">
    <text evidence="1 9 10">Belongs to the peptidase S8 family.</text>
</comment>
<evidence type="ECO:0000313" key="14">
    <source>
        <dbReference type="EMBL" id="SAL96952.1"/>
    </source>
</evidence>
<dbReference type="PANTHER" id="PTHR43806:SF66">
    <property type="entry name" value="SERIN ENDOPEPTIDASE"/>
    <property type="match status" value="1"/>
</dbReference>
<feature type="domain" description="Peptidase S8/S53" evidence="12">
    <location>
        <begin position="233"/>
        <end position="654"/>
    </location>
</feature>
<evidence type="ECO:0000313" key="15">
    <source>
        <dbReference type="Proteomes" id="UP000078561"/>
    </source>
</evidence>
<dbReference type="InterPro" id="IPR036852">
    <property type="entry name" value="Peptidase_S8/S53_dom_sf"/>
</dbReference>
<dbReference type="InterPro" id="IPR034187">
    <property type="entry name" value="Peptidases_S8_5"/>
</dbReference>
<dbReference type="PROSITE" id="PS51892">
    <property type="entry name" value="SUBTILASE"/>
    <property type="match status" value="1"/>
</dbReference>
<evidence type="ECO:0000256" key="11">
    <source>
        <dbReference type="SAM" id="SignalP"/>
    </source>
</evidence>
<dbReference type="Pfam" id="PF00082">
    <property type="entry name" value="Peptidase_S8"/>
    <property type="match status" value="1"/>
</dbReference>
<keyword evidence="2" id="KW-0134">Cell wall</keyword>
<evidence type="ECO:0000256" key="2">
    <source>
        <dbReference type="ARBA" id="ARBA00022512"/>
    </source>
</evidence>
<dbReference type="PROSITE" id="PS00138">
    <property type="entry name" value="SUBTILASE_SER"/>
    <property type="match status" value="1"/>
</dbReference>
<dbReference type="GO" id="GO:0006508">
    <property type="term" value="P:proteolysis"/>
    <property type="evidence" value="ECO:0007669"/>
    <property type="project" value="UniProtKB-KW"/>
</dbReference>
<keyword evidence="3" id="KW-0964">Secreted</keyword>
<dbReference type="PROSITE" id="PS00136">
    <property type="entry name" value="SUBTILASE_ASP"/>
    <property type="match status" value="1"/>
</dbReference>